<accession>A0ABP8QN39</accession>
<dbReference type="InterPro" id="IPR016163">
    <property type="entry name" value="Ald_DH_C"/>
</dbReference>
<evidence type="ECO:0000313" key="5">
    <source>
        <dbReference type="EMBL" id="GAA4506280.1"/>
    </source>
</evidence>
<evidence type="ECO:0000256" key="3">
    <source>
        <dbReference type="RuleBase" id="RU003345"/>
    </source>
</evidence>
<sequence length="392" mass="40563">MATPGARTLSGLHNRARRLGRFVPRGVGDRLPSLMSMELANFVDGEFVSMAGDQTEIVDPATGEVYAEAPRSDAREIDRACAAAARAFGGWRRTTPAERMGHLLRMADALMAMWKIGPALAAGNTIVLKPSDTTPASAVYLAGLFAGTLPPGVLNVVCGDRDTGAALAAHPVPAMVSITGSTAAGRAVARSAADTVKRAHLELGGNAPVVIFEDAGLEAAAEAVGFAGYFNAGQDCTAATRVIVAKRAHDAFVAALVDRVRAIRLSPEETGDGTLAIPPLNNPAQLAHVAGLVARTPSHAKVIEGGETAGGPGYFYRPTVVDGITAADELGRTELFGPVVTVQTCAGEADAIRQGPVALLRRGVHARQARHVGVRRGRRVTCPLSAFGGCDS</sequence>
<gene>
    <name evidence="5" type="ORF">GCM10023191_063150</name>
</gene>
<dbReference type="EMBL" id="BAABHF010000039">
    <property type="protein sequence ID" value="GAA4506280.1"/>
    <property type="molecule type" value="Genomic_DNA"/>
</dbReference>
<dbReference type="InterPro" id="IPR016161">
    <property type="entry name" value="Ald_DH/histidinol_DH"/>
</dbReference>
<dbReference type="SUPFAM" id="SSF53720">
    <property type="entry name" value="ALDH-like"/>
    <property type="match status" value="1"/>
</dbReference>
<evidence type="ECO:0000313" key="6">
    <source>
        <dbReference type="Proteomes" id="UP001500503"/>
    </source>
</evidence>
<comment type="similarity">
    <text evidence="3">Belongs to the aldehyde dehydrogenase family.</text>
</comment>
<comment type="caution">
    <text evidence="5">The sequence shown here is derived from an EMBL/GenBank/DDBJ whole genome shotgun (WGS) entry which is preliminary data.</text>
</comment>
<dbReference type="Pfam" id="PF00171">
    <property type="entry name" value="Aldedh"/>
    <property type="match status" value="1"/>
</dbReference>
<evidence type="ECO:0000256" key="2">
    <source>
        <dbReference type="PROSITE-ProRule" id="PRU10007"/>
    </source>
</evidence>
<feature type="active site" evidence="2">
    <location>
        <position position="202"/>
    </location>
</feature>
<dbReference type="PROSITE" id="PS00070">
    <property type="entry name" value="ALDEHYDE_DEHYDR_CYS"/>
    <property type="match status" value="1"/>
</dbReference>
<dbReference type="Proteomes" id="UP001500503">
    <property type="component" value="Unassembled WGS sequence"/>
</dbReference>
<evidence type="ECO:0000256" key="1">
    <source>
        <dbReference type="ARBA" id="ARBA00023002"/>
    </source>
</evidence>
<keyword evidence="1 3" id="KW-0560">Oxidoreductase</keyword>
<dbReference type="Gene3D" id="3.40.309.10">
    <property type="entry name" value="Aldehyde Dehydrogenase, Chain A, domain 2"/>
    <property type="match status" value="1"/>
</dbReference>
<dbReference type="InterPro" id="IPR015590">
    <property type="entry name" value="Aldehyde_DH_dom"/>
</dbReference>
<organism evidence="5 6">
    <name type="scientific">Actinoallomurus oryzae</name>
    <dbReference type="NCBI Taxonomy" id="502180"/>
    <lineage>
        <taxon>Bacteria</taxon>
        <taxon>Bacillati</taxon>
        <taxon>Actinomycetota</taxon>
        <taxon>Actinomycetes</taxon>
        <taxon>Streptosporangiales</taxon>
        <taxon>Thermomonosporaceae</taxon>
        <taxon>Actinoallomurus</taxon>
    </lineage>
</organism>
<dbReference type="Gene3D" id="3.40.605.10">
    <property type="entry name" value="Aldehyde Dehydrogenase, Chain A, domain 1"/>
    <property type="match status" value="2"/>
</dbReference>
<evidence type="ECO:0000259" key="4">
    <source>
        <dbReference type="Pfam" id="PF00171"/>
    </source>
</evidence>
<feature type="domain" description="Aldehyde dehydrogenase" evidence="4">
    <location>
        <begin position="110"/>
        <end position="353"/>
    </location>
</feature>
<dbReference type="InterPro" id="IPR016162">
    <property type="entry name" value="Ald_DH_N"/>
</dbReference>
<dbReference type="PROSITE" id="PS00687">
    <property type="entry name" value="ALDEHYDE_DEHYDR_GLU"/>
    <property type="match status" value="1"/>
</dbReference>
<dbReference type="InterPro" id="IPR029510">
    <property type="entry name" value="Ald_DH_CS_GLU"/>
</dbReference>
<proteinExistence type="inferred from homology"/>
<keyword evidence="6" id="KW-1185">Reference proteome</keyword>
<reference evidence="6" key="1">
    <citation type="journal article" date="2019" name="Int. J. Syst. Evol. Microbiol.">
        <title>The Global Catalogue of Microorganisms (GCM) 10K type strain sequencing project: providing services to taxonomists for standard genome sequencing and annotation.</title>
        <authorList>
            <consortium name="The Broad Institute Genomics Platform"/>
            <consortium name="The Broad Institute Genome Sequencing Center for Infectious Disease"/>
            <person name="Wu L."/>
            <person name="Ma J."/>
        </authorList>
    </citation>
    <scope>NUCLEOTIDE SEQUENCE [LARGE SCALE GENOMIC DNA]</scope>
    <source>
        <strain evidence="6">JCM 17933</strain>
    </source>
</reference>
<dbReference type="InterPro" id="IPR016160">
    <property type="entry name" value="Ald_DH_CS_CYS"/>
</dbReference>
<dbReference type="PANTHER" id="PTHR11699">
    <property type="entry name" value="ALDEHYDE DEHYDROGENASE-RELATED"/>
    <property type="match status" value="1"/>
</dbReference>
<protein>
    <recommendedName>
        <fullName evidence="4">Aldehyde dehydrogenase domain-containing protein</fullName>
    </recommendedName>
</protein>
<name>A0ABP8QN39_9ACTN</name>